<feature type="repeat" description="Cell wall-binding" evidence="2">
    <location>
        <begin position="536"/>
        <end position="555"/>
    </location>
</feature>
<dbReference type="InterPro" id="IPR018337">
    <property type="entry name" value="Cell_wall/Cho-bd_repeat"/>
</dbReference>
<feature type="repeat" description="Cell wall-binding" evidence="2">
    <location>
        <begin position="456"/>
        <end position="475"/>
    </location>
</feature>
<feature type="repeat" description="Cell wall-binding" evidence="2">
    <location>
        <begin position="576"/>
        <end position="595"/>
    </location>
</feature>
<dbReference type="Proteomes" id="UP000290106">
    <property type="component" value="Unassembled WGS sequence"/>
</dbReference>
<dbReference type="SUPFAM" id="SSF69360">
    <property type="entry name" value="Cell wall binding repeat"/>
    <property type="match status" value="2"/>
</dbReference>
<evidence type="ECO:0000313" key="5">
    <source>
        <dbReference type="EMBL" id="RXS76446.1"/>
    </source>
</evidence>
<evidence type="ECO:0000256" key="3">
    <source>
        <dbReference type="SAM" id="SignalP"/>
    </source>
</evidence>
<dbReference type="GO" id="GO:0005737">
    <property type="term" value="C:cytoplasm"/>
    <property type="evidence" value="ECO:0007669"/>
    <property type="project" value="TreeGrafter"/>
</dbReference>
<feature type="repeat" description="Cell wall-binding" evidence="2">
    <location>
        <begin position="596"/>
        <end position="615"/>
    </location>
</feature>
<comment type="caution">
    <text evidence="5">The sequence shown here is derived from an EMBL/GenBank/DDBJ whole genome shotgun (WGS) entry which is preliminary data.</text>
</comment>
<evidence type="ECO:0000256" key="2">
    <source>
        <dbReference type="PROSITE-ProRule" id="PRU00591"/>
    </source>
</evidence>
<dbReference type="InterPro" id="IPR038765">
    <property type="entry name" value="Papain-like_cys_pep_sf"/>
</dbReference>
<dbReference type="SUPFAM" id="SSF54001">
    <property type="entry name" value="Cysteine proteinases"/>
    <property type="match status" value="1"/>
</dbReference>
<organism evidence="5 6">
    <name type="scientific">Blautia faecicola</name>
    <dbReference type="NCBI Taxonomy" id="2509240"/>
    <lineage>
        <taxon>Bacteria</taxon>
        <taxon>Bacillati</taxon>
        <taxon>Bacillota</taxon>
        <taxon>Clostridia</taxon>
        <taxon>Lachnospirales</taxon>
        <taxon>Lachnospiraceae</taxon>
        <taxon>Blautia</taxon>
    </lineage>
</organism>
<proteinExistence type="predicted"/>
<evidence type="ECO:0000256" key="1">
    <source>
        <dbReference type="ARBA" id="ARBA00022737"/>
    </source>
</evidence>
<sequence length="636" mass="71628">MKRKSFFLSLVFAMLFFLFGGNVNVQAETPLEPYTYINPVYKDVLSDALPEAITPYSMETPQNVSYTDDVQQLAATLRQQMLNRTTTIHLYYHSNTAITQDSLDQLSDQLFNLAVAHTGNGKEGDYLRWHCEGWTLGASYSSASSGYNMDLTFTMYYLSDASQEAQMDQAVSSLISSLNLSGKNEYQKTKAIYDYMCSNITYDYKNLNDPNYTLKFSAYAALINKTSVCQGYATLFYRLALEAGLDARVIAGVAGGGNHAWNIVKINGSYYNLDSTWDAGRDPYDYFLKNMDDFFDHDRNADYTASDFVTAYPMSATSYDESAPVYGEPTYEWAADYSSVTAKRLCETDGTYETETVETTKEVTDPTCTKDGSITYRAVFTNAAFKAQTKTVAGAKAFGHDFQNDICTRCNARRTGAWVHSGSRWWYRYSDGTYPANELRKIGNSWFGFDAAGWMETGWAAHDNNWYYFASSGAMQTGWLAHGKSWYYFDGAGKMMTGFITVGKASYYMLSSGQMATGWQKIGNYWYYFAGSGAMQTGWLAHSKSWYYLDGTGKMTTGFITVKGATYYLNGSGQMVTGWLHLNNDWYYFAGSGAMTTGWQKVGNYWYYLDENGKMATNTWIGNWYVNGSGAWVRSR</sequence>
<dbReference type="InterPro" id="IPR002931">
    <property type="entry name" value="Transglutaminase-like"/>
</dbReference>
<keyword evidence="6" id="KW-1185">Reference proteome</keyword>
<keyword evidence="1" id="KW-0677">Repeat</keyword>
<dbReference type="Pfam" id="PF01841">
    <property type="entry name" value="Transglut_core"/>
    <property type="match status" value="1"/>
</dbReference>
<dbReference type="InterPro" id="IPR052557">
    <property type="entry name" value="CAP/Cytokinesis_protein"/>
</dbReference>
<feature type="repeat" description="Cell wall-binding" evidence="2">
    <location>
        <begin position="476"/>
        <end position="495"/>
    </location>
</feature>
<reference evidence="5 6" key="1">
    <citation type="submission" date="2019-01" db="EMBL/GenBank/DDBJ databases">
        <title>Blautia sp. nov. KGMB01111 isolated human feces.</title>
        <authorList>
            <person name="Park J.-E."/>
            <person name="Kim J.-S."/>
            <person name="Park S.-H."/>
        </authorList>
    </citation>
    <scope>NUCLEOTIDE SEQUENCE [LARGE SCALE GENOMIC DNA]</scope>
    <source>
        <strain evidence="5 6">KGMB01111</strain>
    </source>
</reference>
<dbReference type="Gene3D" id="3.10.620.30">
    <property type="match status" value="1"/>
</dbReference>
<dbReference type="RefSeq" id="WP_129259122.1">
    <property type="nucleotide sequence ID" value="NZ_SDKC01000001.1"/>
</dbReference>
<feature type="domain" description="Transglutaminase-like" evidence="4">
    <location>
        <begin position="221"/>
        <end position="277"/>
    </location>
</feature>
<accession>A0A4Q1RKX3</accession>
<evidence type="ECO:0000313" key="6">
    <source>
        <dbReference type="Proteomes" id="UP000290106"/>
    </source>
</evidence>
<feature type="signal peptide" evidence="3">
    <location>
        <begin position="1"/>
        <end position="27"/>
    </location>
</feature>
<feature type="chain" id="PRO_5020276646" description="Transglutaminase-like domain-containing protein" evidence="3">
    <location>
        <begin position="28"/>
        <end position="636"/>
    </location>
</feature>
<dbReference type="EMBL" id="SDKC01000001">
    <property type="protein sequence ID" value="RXS76446.1"/>
    <property type="molecule type" value="Genomic_DNA"/>
</dbReference>
<name>A0A4Q1RKX3_9FIRM</name>
<feature type="repeat" description="Cell wall-binding" evidence="2">
    <location>
        <begin position="516"/>
        <end position="535"/>
    </location>
</feature>
<gene>
    <name evidence="5" type="ORF">ETP43_15375</name>
</gene>
<dbReference type="OrthoDB" id="1816569at2"/>
<keyword evidence="3" id="KW-0732">Signal</keyword>
<evidence type="ECO:0000259" key="4">
    <source>
        <dbReference type="SMART" id="SM00460"/>
    </source>
</evidence>
<dbReference type="SMART" id="SM00460">
    <property type="entry name" value="TGc"/>
    <property type="match status" value="1"/>
</dbReference>
<dbReference type="Gene3D" id="2.10.270.10">
    <property type="entry name" value="Cholin Binding"/>
    <property type="match status" value="2"/>
</dbReference>
<dbReference type="Pfam" id="PF19127">
    <property type="entry name" value="Choline_bind_3"/>
    <property type="match status" value="3"/>
</dbReference>
<protein>
    <recommendedName>
        <fullName evidence="4">Transglutaminase-like domain-containing protein</fullName>
    </recommendedName>
</protein>
<dbReference type="PANTHER" id="PTHR46333:SF2">
    <property type="entry name" value="CYTOKINESIS PROTEIN 3"/>
    <property type="match status" value="1"/>
</dbReference>
<dbReference type="AlphaFoldDB" id="A0A4Q1RKX3"/>
<dbReference type="PANTHER" id="PTHR46333">
    <property type="entry name" value="CYTOKINESIS PROTEIN 3"/>
    <property type="match status" value="1"/>
</dbReference>
<dbReference type="PROSITE" id="PS51170">
    <property type="entry name" value="CW"/>
    <property type="match status" value="6"/>
</dbReference>